<dbReference type="RefSeq" id="WP_379667109.1">
    <property type="nucleotide sequence ID" value="NZ_JBHULH010000009.1"/>
</dbReference>
<evidence type="ECO:0000256" key="9">
    <source>
        <dbReference type="ARBA" id="ARBA00034617"/>
    </source>
</evidence>
<keyword evidence="4" id="KW-0378">Hydrolase</keyword>
<evidence type="ECO:0000256" key="12">
    <source>
        <dbReference type="ARBA" id="ARBA00044550"/>
    </source>
</evidence>
<reference evidence="16" key="1">
    <citation type="journal article" date="2019" name="Int. J. Syst. Evol. Microbiol.">
        <title>The Global Catalogue of Microorganisms (GCM) 10K type strain sequencing project: providing services to taxonomists for standard genome sequencing and annotation.</title>
        <authorList>
            <consortium name="The Broad Institute Genomics Platform"/>
            <consortium name="The Broad Institute Genome Sequencing Center for Infectious Disease"/>
            <person name="Wu L."/>
            <person name="Ma J."/>
        </authorList>
    </citation>
    <scope>NUCLEOTIDE SEQUENCE [LARGE SCALE GENOMIC DNA]</scope>
    <source>
        <strain evidence="16">KCTC 52127</strain>
    </source>
</reference>
<name>A0ABW5LYJ0_9FLAO</name>
<proteinExistence type="inferred from homology"/>
<dbReference type="SUPFAM" id="SSF52540">
    <property type="entry name" value="P-loop containing nucleoside triphosphate hydrolases"/>
    <property type="match status" value="1"/>
</dbReference>
<dbReference type="EC" id="5.6.2.4" evidence="10"/>
<evidence type="ECO:0000256" key="11">
    <source>
        <dbReference type="ARBA" id="ARBA00044535"/>
    </source>
</evidence>
<keyword evidence="7" id="KW-0238">DNA-binding</keyword>
<dbReference type="Pfam" id="PF00270">
    <property type="entry name" value="DEAD"/>
    <property type="match status" value="1"/>
</dbReference>
<dbReference type="Gene3D" id="1.10.10.10">
    <property type="entry name" value="Winged helix-like DNA-binding domain superfamily/Winged helix DNA-binding domain"/>
    <property type="match status" value="1"/>
</dbReference>
<keyword evidence="2" id="KW-0479">Metal-binding</keyword>
<dbReference type="Proteomes" id="UP001597508">
    <property type="component" value="Unassembled WGS sequence"/>
</dbReference>
<evidence type="ECO:0000256" key="2">
    <source>
        <dbReference type="ARBA" id="ARBA00022723"/>
    </source>
</evidence>
<dbReference type="PANTHER" id="PTHR13710:SF105">
    <property type="entry name" value="ATP-DEPENDENT DNA HELICASE Q1"/>
    <property type="match status" value="1"/>
</dbReference>
<dbReference type="Gene3D" id="3.40.50.300">
    <property type="entry name" value="P-loop containing nucleotide triphosphate hydrolases"/>
    <property type="match status" value="2"/>
</dbReference>
<dbReference type="PANTHER" id="PTHR13710">
    <property type="entry name" value="DNA HELICASE RECQ FAMILY MEMBER"/>
    <property type="match status" value="1"/>
</dbReference>
<keyword evidence="3" id="KW-0547">Nucleotide-binding</keyword>
<evidence type="ECO:0000259" key="14">
    <source>
        <dbReference type="PROSITE" id="PS51194"/>
    </source>
</evidence>
<dbReference type="NCBIfam" id="TIGR00614">
    <property type="entry name" value="recQ_fam"/>
    <property type="match status" value="1"/>
</dbReference>
<accession>A0ABW5LYJ0</accession>
<evidence type="ECO:0000256" key="10">
    <source>
        <dbReference type="ARBA" id="ARBA00034808"/>
    </source>
</evidence>
<evidence type="ECO:0000256" key="4">
    <source>
        <dbReference type="ARBA" id="ARBA00022801"/>
    </source>
</evidence>
<comment type="catalytic activity">
    <reaction evidence="9">
        <text>Couples ATP hydrolysis with the unwinding of duplex DNA by translocating in the 3'-5' direction.</text>
        <dbReference type="EC" id="5.6.2.4"/>
    </reaction>
</comment>
<evidence type="ECO:0000313" key="16">
    <source>
        <dbReference type="Proteomes" id="UP001597508"/>
    </source>
</evidence>
<dbReference type="SMART" id="SM00490">
    <property type="entry name" value="HELICc"/>
    <property type="match status" value="1"/>
</dbReference>
<keyword evidence="16" id="KW-1185">Reference proteome</keyword>
<comment type="similarity">
    <text evidence="1">Belongs to the helicase family. RecQ subfamily.</text>
</comment>
<dbReference type="InterPro" id="IPR001650">
    <property type="entry name" value="Helicase_C-like"/>
</dbReference>
<dbReference type="PROSITE" id="PS51192">
    <property type="entry name" value="HELICASE_ATP_BIND_1"/>
    <property type="match status" value="1"/>
</dbReference>
<dbReference type="CDD" id="cd17920">
    <property type="entry name" value="DEXHc_RecQ"/>
    <property type="match status" value="1"/>
</dbReference>
<evidence type="ECO:0000256" key="8">
    <source>
        <dbReference type="ARBA" id="ARBA00023235"/>
    </source>
</evidence>
<evidence type="ECO:0000256" key="5">
    <source>
        <dbReference type="ARBA" id="ARBA00022806"/>
    </source>
</evidence>
<evidence type="ECO:0000256" key="7">
    <source>
        <dbReference type="ARBA" id="ARBA00023125"/>
    </source>
</evidence>
<dbReference type="InterPro" id="IPR032284">
    <property type="entry name" value="RecQ_Zn-bd"/>
</dbReference>
<dbReference type="InterPro" id="IPR004589">
    <property type="entry name" value="DNA_helicase_ATP-dep_RecQ"/>
</dbReference>
<evidence type="ECO:0000256" key="3">
    <source>
        <dbReference type="ARBA" id="ARBA00022741"/>
    </source>
</evidence>
<dbReference type="EMBL" id="JBHULH010000009">
    <property type="protein sequence ID" value="MFD2568402.1"/>
    <property type="molecule type" value="Genomic_DNA"/>
</dbReference>
<evidence type="ECO:0000256" key="6">
    <source>
        <dbReference type="ARBA" id="ARBA00022840"/>
    </source>
</evidence>
<dbReference type="InterPro" id="IPR014001">
    <property type="entry name" value="Helicase_ATP-bd"/>
</dbReference>
<evidence type="ECO:0000259" key="13">
    <source>
        <dbReference type="PROSITE" id="PS51192"/>
    </source>
</evidence>
<feature type="domain" description="Helicase C-terminal" evidence="14">
    <location>
        <begin position="214"/>
        <end position="360"/>
    </location>
</feature>
<dbReference type="Pfam" id="PF00271">
    <property type="entry name" value="Helicase_C"/>
    <property type="match status" value="1"/>
</dbReference>
<dbReference type="GO" id="GO:0004386">
    <property type="term" value="F:helicase activity"/>
    <property type="evidence" value="ECO:0007669"/>
    <property type="project" value="UniProtKB-KW"/>
</dbReference>
<evidence type="ECO:0000313" key="15">
    <source>
        <dbReference type="EMBL" id="MFD2568402.1"/>
    </source>
</evidence>
<dbReference type="InterPro" id="IPR036388">
    <property type="entry name" value="WH-like_DNA-bd_sf"/>
</dbReference>
<sequence length="629" mass="72849">MNQPKEILKKYWGHDSFRDLQEEIIQTVLDKKDTVALLPTGGGKSVCYQIPGIISEGVCLVISPLISLMKDQVESLQKKGIQAITLESKLSTDDIVMLFDNLKYGNAKFLYISPERLQSSLIIQKLKELNISHIAVDEAHCISEWGHDFRPSYRQIKNIRQFFPDTNIIALTATATKKVIDDIKENLEMPQTSVYKKSFYRDNLAYQVFTKENKLERLVQILVKNPTPTIVYVNSRKKTEELAKYINSKGFKTVSYHGGMSAEDKLSSFNYWMSEERPIIIATNAFGMGIDKPNVRIVVHMDLPYSIENYIQEAGRGGRDGNKAFSVVLQNESDILAFKKNTIDQIPSMDEIKDVHKKLYKFFHVAKGEKVEESLDFNFQEFCDRYELKPRKTVTILGILKNHGIIDLNQKFLRKSRLQIIMPSQQLMSFKSKNQLTMSLIELLLRSYGNIFHHEVKISEFILSKKLKTTSTRVKKVLQKLDDKKVIKYKEVNSNQDLFLLLPREDDKTINRFAKNIKGYIHQQQKKAKDLIRFVQNDHVCRSQQILYYFDEETSASCGMCDVCIRNKSTKTKDLSKQIIEFLGKEKLFSHTEIIEHLEADEESILIHLRNLLKKDIISITEDNKLYMK</sequence>
<comment type="caution">
    <text evidence="15">The sequence shown here is derived from an EMBL/GenBank/DDBJ whole genome shotgun (WGS) entry which is preliminary data.</text>
</comment>
<dbReference type="InterPro" id="IPR011545">
    <property type="entry name" value="DEAD/DEAH_box_helicase_dom"/>
</dbReference>
<organism evidence="15 16">
    <name type="scientific">Pseudotenacibaculum haliotis</name>
    <dbReference type="NCBI Taxonomy" id="1862138"/>
    <lineage>
        <taxon>Bacteria</taxon>
        <taxon>Pseudomonadati</taxon>
        <taxon>Bacteroidota</taxon>
        <taxon>Flavobacteriia</taxon>
        <taxon>Flavobacteriales</taxon>
        <taxon>Flavobacteriaceae</taxon>
        <taxon>Pseudotenacibaculum</taxon>
    </lineage>
</organism>
<dbReference type="PROSITE" id="PS51194">
    <property type="entry name" value="HELICASE_CTER"/>
    <property type="match status" value="1"/>
</dbReference>
<keyword evidence="6" id="KW-0067">ATP-binding</keyword>
<protein>
    <recommendedName>
        <fullName evidence="11">ATP-dependent DNA helicase RecQ</fullName>
        <ecNumber evidence="10">5.6.2.4</ecNumber>
    </recommendedName>
    <alternativeName>
        <fullName evidence="12">DNA 3'-5' helicase RecQ</fullName>
    </alternativeName>
</protein>
<dbReference type="SMART" id="SM00487">
    <property type="entry name" value="DEXDc"/>
    <property type="match status" value="1"/>
</dbReference>
<keyword evidence="5 15" id="KW-0347">Helicase</keyword>
<feature type="domain" description="Helicase ATP-binding" evidence="13">
    <location>
        <begin position="25"/>
        <end position="193"/>
    </location>
</feature>
<evidence type="ECO:0000256" key="1">
    <source>
        <dbReference type="ARBA" id="ARBA00005446"/>
    </source>
</evidence>
<gene>
    <name evidence="15" type="ORF">ACFSRZ_13580</name>
</gene>
<keyword evidence="8" id="KW-0413">Isomerase</keyword>
<dbReference type="Pfam" id="PF16124">
    <property type="entry name" value="RecQ_Zn_bind"/>
    <property type="match status" value="1"/>
</dbReference>
<dbReference type="InterPro" id="IPR027417">
    <property type="entry name" value="P-loop_NTPase"/>
</dbReference>